<keyword evidence="1" id="KW-0342">GTP-binding</keyword>
<feature type="domain" description="Septin-type G" evidence="3">
    <location>
        <begin position="227"/>
        <end position="352"/>
    </location>
</feature>
<accession>A0ABP9Z773</accession>
<dbReference type="Proteomes" id="UP001473302">
    <property type="component" value="Unassembled WGS sequence"/>
</dbReference>
<proteinExistence type="inferred from homology"/>
<comment type="similarity">
    <text evidence="1">Belongs to the TRAFAC class TrmE-Era-EngA-EngB-Septin-like GTPase superfamily. Septin GTPase family.</text>
</comment>
<evidence type="ECO:0000313" key="5">
    <source>
        <dbReference type="Proteomes" id="UP001473302"/>
    </source>
</evidence>
<keyword evidence="5" id="KW-1185">Reference proteome</keyword>
<dbReference type="InterPro" id="IPR030379">
    <property type="entry name" value="G_SEPTIN_dom"/>
</dbReference>
<feature type="chain" id="PRO_5047085347" description="Septin-type G domain-containing protein" evidence="2">
    <location>
        <begin position="17"/>
        <end position="627"/>
    </location>
</feature>
<organism evidence="4 5">
    <name type="scientific">Mucor flavus</name>
    <dbReference type="NCBI Taxonomy" id="439312"/>
    <lineage>
        <taxon>Eukaryota</taxon>
        <taxon>Fungi</taxon>
        <taxon>Fungi incertae sedis</taxon>
        <taxon>Mucoromycota</taxon>
        <taxon>Mucoromycotina</taxon>
        <taxon>Mucoromycetes</taxon>
        <taxon>Mucorales</taxon>
        <taxon>Mucorineae</taxon>
        <taxon>Mucoraceae</taxon>
        <taxon>Mucor</taxon>
    </lineage>
</organism>
<sequence>MPRIVPLLSGLALAAAVTYKFRNDLVKDQGDITSRLNQAKSTLERAVTEESYTRGPSYLNDSQKYVSDRLVPSVKDTWNSQIMNASRSLVKVDIGSKVQACWNKYIVENACVNLLTLLKREKKVIESDFGIKSMEESSSSSSSRLYQSSRLIASSRIQCDRSDNWVVPKVKTLSQQKSSQFRMIPLNTKIGIGKSALVQTLAGLEELPPENNESPFQPIEVFVPDTDICIVDTVGYGALVRADVIFSSVKGYIEQQFEKTSSMFNANYTQQDNLRYMVYQSSEILSHVDACLYVIMGRLKPIDIEYMRSIHDLVNIIPVIIQADLTLRPEERIEQRLDIVNVLKKNEIDCVGYEDKDPLCPPFMLDWTTSSGSKMKSFHGILALKQALYQHHYKHLRLNTAEKFINWRRNNHSTLNGSSSTPSSSQEQLKSSIRISQYITKRRHSIEREMLLQEKKLINELETFNKQRRTELILEQLNLLVNDTNPTTTTSTITTAMTPVTHHYWIFLSIVLSIFICYQNGGEMTLIQDQHDYYDSLYHLVQVSVYKLNNPTEKEPSLKRQLLIRNLIILSSNLIATQPTEQVWLDACFDELDQEEDYDMEEQDNLVVMFPFTQEKDQPITLVLHVK</sequence>
<dbReference type="Gene3D" id="3.40.50.300">
    <property type="entry name" value="P-loop containing nucleotide triphosphate hydrolases"/>
    <property type="match status" value="1"/>
</dbReference>
<comment type="caution">
    <text evidence="4">The sequence shown here is derived from an EMBL/GenBank/DDBJ whole genome shotgun (WGS) entry which is preliminary data.</text>
</comment>
<keyword evidence="1" id="KW-0547">Nucleotide-binding</keyword>
<keyword evidence="2" id="KW-0732">Signal</keyword>
<evidence type="ECO:0000256" key="1">
    <source>
        <dbReference type="RuleBase" id="RU004560"/>
    </source>
</evidence>
<evidence type="ECO:0000313" key="4">
    <source>
        <dbReference type="EMBL" id="GAA5814952.1"/>
    </source>
</evidence>
<dbReference type="EMBL" id="BAABUK010000023">
    <property type="protein sequence ID" value="GAA5814952.1"/>
    <property type="molecule type" value="Genomic_DNA"/>
</dbReference>
<protein>
    <recommendedName>
        <fullName evidence="3">Septin-type G domain-containing protein</fullName>
    </recommendedName>
</protein>
<gene>
    <name evidence="4" type="ORF">MFLAVUS_008455</name>
</gene>
<feature type="signal peptide" evidence="2">
    <location>
        <begin position="1"/>
        <end position="16"/>
    </location>
</feature>
<name>A0ABP9Z773_9FUNG</name>
<dbReference type="Pfam" id="PF00735">
    <property type="entry name" value="Septin"/>
    <property type="match status" value="1"/>
</dbReference>
<reference evidence="4 5" key="1">
    <citation type="submission" date="2024-04" db="EMBL/GenBank/DDBJ databases">
        <title>genome sequences of Mucor flavus KT1a and Helicostylum pulchrum KT1b strains isolated from the surface of a dry-aged beef.</title>
        <authorList>
            <person name="Toyotome T."/>
            <person name="Hosono M."/>
            <person name="Torimaru M."/>
            <person name="Fukuda K."/>
            <person name="Mikami N."/>
        </authorList>
    </citation>
    <scope>NUCLEOTIDE SEQUENCE [LARGE SCALE GENOMIC DNA]</scope>
    <source>
        <strain evidence="4 5">KT1a</strain>
    </source>
</reference>
<evidence type="ECO:0000259" key="3">
    <source>
        <dbReference type="Pfam" id="PF00735"/>
    </source>
</evidence>
<dbReference type="PANTHER" id="PTHR18884">
    <property type="entry name" value="SEPTIN"/>
    <property type="match status" value="1"/>
</dbReference>
<dbReference type="SUPFAM" id="SSF52540">
    <property type="entry name" value="P-loop containing nucleoside triphosphate hydrolases"/>
    <property type="match status" value="1"/>
</dbReference>
<dbReference type="InterPro" id="IPR027417">
    <property type="entry name" value="P-loop_NTPase"/>
</dbReference>
<evidence type="ECO:0000256" key="2">
    <source>
        <dbReference type="SAM" id="SignalP"/>
    </source>
</evidence>